<geneLocation type="mitochondrion" evidence="17"/>
<evidence type="ECO:0000256" key="1">
    <source>
        <dbReference type="ARBA" id="ARBA00004448"/>
    </source>
</evidence>
<evidence type="ECO:0000256" key="5">
    <source>
        <dbReference type="ARBA" id="ARBA00022660"/>
    </source>
</evidence>
<dbReference type="InterPro" id="IPR027387">
    <property type="entry name" value="Cytb/b6-like_sf"/>
</dbReference>
<evidence type="ECO:0000256" key="11">
    <source>
        <dbReference type="ARBA" id="ARBA00023004"/>
    </source>
</evidence>
<keyword evidence="10 14" id="KW-1133">Transmembrane helix</keyword>
<feature type="domain" description="Cytochrome b/b6 N-terminal region profile" evidence="15">
    <location>
        <begin position="1"/>
        <end position="195"/>
    </location>
</feature>
<evidence type="ECO:0000259" key="15">
    <source>
        <dbReference type="PROSITE" id="PS51002"/>
    </source>
</evidence>
<organism evidence="17">
    <name type="scientific">Theileria equi</name>
    <name type="common">Babesia equi</name>
    <dbReference type="NCBI Taxonomy" id="5872"/>
    <lineage>
        <taxon>Eukaryota</taxon>
        <taxon>Sar</taxon>
        <taxon>Alveolata</taxon>
        <taxon>Apicomplexa</taxon>
        <taxon>Aconoidasida</taxon>
        <taxon>Piroplasmida</taxon>
        <taxon>Theileriidae</taxon>
        <taxon>Theileria</taxon>
    </lineage>
</organism>
<keyword evidence="12 14" id="KW-0496">Mitochondrion</keyword>
<keyword evidence="4 14" id="KW-0349">Heme</keyword>
<comment type="function">
    <text evidence="14">Component of the ubiquinol-cytochrome c reductase complex (complex III or cytochrome b-c1 complex) that is part of the mitochondrial respiratory chain. The b-c1 complex mediates electron transfer from ubiquinol to cytochrome c. Contributes to the generation of a proton gradient across the mitochondrial membrane that is then used for ATP synthesis.</text>
</comment>
<dbReference type="Gene3D" id="1.20.810.10">
    <property type="entry name" value="Cytochrome Bc1 Complex, Chain C"/>
    <property type="match status" value="1"/>
</dbReference>
<dbReference type="GO" id="GO:0009055">
    <property type="term" value="F:electron transfer activity"/>
    <property type="evidence" value="ECO:0007669"/>
    <property type="project" value="InterPro"/>
</dbReference>
<dbReference type="GO" id="GO:0022904">
    <property type="term" value="P:respiratory electron transport chain"/>
    <property type="evidence" value="ECO:0007669"/>
    <property type="project" value="InterPro"/>
</dbReference>
<dbReference type="InterPro" id="IPR005798">
    <property type="entry name" value="Cyt_b/b6_C"/>
</dbReference>
<dbReference type="SUPFAM" id="SSF81342">
    <property type="entry name" value="Transmembrane di-heme cytochromes"/>
    <property type="match status" value="1"/>
</dbReference>
<evidence type="ECO:0000256" key="8">
    <source>
        <dbReference type="ARBA" id="ARBA00022792"/>
    </source>
</evidence>
<dbReference type="InterPro" id="IPR036150">
    <property type="entry name" value="Cyt_b/b6_C_sf"/>
</dbReference>
<dbReference type="GO" id="GO:0005743">
    <property type="term" value="C:mitochondrial inner membrane"/>
    <property type="evidence" value="ECO:0007669"/>
    <property type="project" value="UniProtKB-SubCell"/>
</dbReference>
<feature type="transmembrane region" description="Helical" evidence="14">
    <location>
        <begin position="67"/>
        <end position="89"/>
    </location>
</feature>
<dbReference type="GO" id="GO:0016491">
    <property type="term" value="F:oxidoreductase activity"/>
    <property type="evidence" value="ECO:0007669"/>
    <property type="project" value="UniProtKB-UniRule"/>
</dbReference>
<comment type="cofactor">
    <cofactor evidence="14">
        <name>heme b</name>
        <dbReference type="ChEBI" id="CHEBI:60344"/>
    </cofactor>
    <text evidence="14">Binds 2 heme groups non-covalently.</text>
</comment>
<feature type="transmembrane region" description="Helical" evidence="14">
    <location>
        <begin position="164"/>
        <end position="186"/>
    </location>
</feature>
<evidence type="ECO:0000256" key="12">
    <source>
        <dbReference type="ARBA" id="ARBA00023128"/>
    </source>
</evidence>
<keyword evidence="7 14" id="KW-0479">Metal-binding</keyword>
<comment type="subcellular location">
    <subcellularLocation>
        <location evidence="1">Mitochondrion inner membrane</location>
        <topology evidence="1">Multi-pass membrane protein</topology>
    </subcellularLocation>
</comment>
<dbReference type="PROSITE" id="PS51003">
    <property type="entry name" value="CYTB_CTER"/>
    <property type="match status" value="1"/>
</dbReference>
<evidence type="ECO:0000256" key="9">
    <source>
        <dbReference type="ARBA" id="ARBA00022982"/>
    </source>
</evidence>
<feature type="transmembrane region" description="Helical" evidence="14">
    <location>
        <begin position="337"/>
        <end position="356"/>
    </location>
</feature>
<feature type="transmembrane region" description="Helical" evidence="14">
    <location>
        <begin position="305"/>
        <end position="325"/>
    </location>
</feature>
<keyword evidence="13 14" id="KW-0472">Membrane</keyword>
<keyword evidence="11 14" id="KW-0408">Iron</keyword>
<evidence type="ECO:0000256" key="14">
    <source>
        <dbReference type="RuleBase" id="RU362117"/>
    </source>
</evidence>
<evidence type="ECO:0000256" key="10">
    <source>
        <dbReference type="ARBA" id="ARBA00022989"/>
    </source>
</evidence>
<feature type="domain" description="Cytochrome b/b6 C-terminal region profile" evidence="16">
    <location>
        <begin position="196"/>
        <end position="363"/>
    </location>
</feature>
<sequence length="363" mass="41658">MGLFNAHLISYLVPRNLNSNYNFGFLLGILFIFQIVSGLLLTFNYVPTNFGSFESIVKVLFDVNFGWGFRYFHSQGVSFCFLFLWLHIIKGLLYSSKYLPWSWYSGMVILILSMAIAFLGYVLPNGQMSYWGATVITNLFYWAPDFVTVLLGGYSVGENTLQRFYILHFLLPFVLLFFVIIHIYFLHRCSSTNPLSCVDSYLVVRFYPLVILNDCRMFVILLSFIFFQLGFGLISLFQGDVDNSILANPLQTPQHIVPEWYLLVFYATLKLFPSKLAGLIAMAFLLEVFIILIESRSISNILPCVYYHRVWGSFAMVIVPSMMVLGSLGKMVINSKLLIIGVFLFLAIILLSLKMLDNSRLRR</sequence>
<dbReference type="AlphaFoldDB" id="D2KWE7"/>
<gene>
    <name evidence="17" type="primary">cob</name>
</gene>
<dbReference type="SUPFAM" id="SSF81648">
    <property type="entry name" value="a domain/subunit of cytochrome bc1 complex (Ubiquinol-cytochrome c reductase)"/>
    <property type="match status" value="1"/>
</dbReference>
<evidence type="ECO:0000256" key="2">
    <source>
        <dbReference type="ARBA" id="ARBA00013531"/>
    </source>
</evidence>
<evidence type="ECO:0000256" key="13">
    <source>
        <dbReference type="ARBA" id="ARBA00023136"/>
    </source>
</evidence>
<name>D2KWE7_THEEQ</name>
<dbReference type="Pfam" id="PF00033">
    <property type="entry name" value="Cytochrome_B"/>
    <property type="match status" value="1"/>
</dbReference>
<dbReference type="PANTHER" id="PTHR19271:SF16">
    <property type="entry name" value="CYTOCHROME B"/>
    <property type="match status" value="1"/>
</dbReference>
<keyword evidence="8" id="KW-0999">Mitochondrion inner membrane</keyword>
<evidence type="ECO:0000256" key="4">
    <source>
        <dbReference type="ARBA" id="ARBA00022617"/>
    </source>
</evidence>
<evidence type="ECO:0000256" key="6">
    <source>
        <dbReference type="ARBA" id="ARBA00022692"/>
    </source>
</evidence>
<evidence type="ECO:0000256" key="7">
    <source>
        <dbReference type="ARBA" id="ARBA00022723"/>
    </source>
</evidence>
<feature type="transmembrane region" description="Helical" evidence="14">
    <location>
        <begin position="217"/>
        <end position="237"/>
    </location>
</feature>
<dbReference type="PANTHER" id="PTHR19271">
    <property type="entry name" value="CYTOCHROME B"/>
    <property type="match status" value="1"/>
</dbReference>
<dbReference type="GO" id="GO:0046872">
    <property type="term" value="F:metal ion binding"/>
    <property type="evidence" value="ECO:0007669"/>
    <property type="project" value="UniProtKB-UniRule"/>
</dbReference>
<evidence type="ECO:0000259" key="16">
    <source>
        <dbReference type="PROSITE" id="PS51003"/>
    </source>
</evidence>
<dbReference type="VEuPathDB" id="PiroplasmaDB:BEWA_044670"/>
<keyword evidence="9 14" id="KW-0249">Electron transport</keyword>
<keyword evidence="3 14" id="KW-0813">Transport</keyword>
<reference evidence="17" key="1">
    <citation type="journal article" date="2010" name="Mol. Biol. Evol.">
        <title>Divergence of the mitochondrial genome structure in the apicomplexan parasites, Babesia and Theileria.</title>
        <authorList>
            <person name="Hikosaka K."/>
            <person name="Watanabe Y."/>
            <person name="Tsuji N."/>
            <person name="Kita K."/>
            <person name="Kishine H."/>
            <person name="Arisue N."/>
            <person name="Palacpac N.M.Q."/>
            <person name="Kawazu S."/>
            <person name="Sawai H."/>
            <person name="Horii T."/>
            <person name="Igarashi I."/>
            <person name="Tanabe K."/>
        </authorList>
    </citation>
    <scope>NUCLEOTIDE SEQUENCE</scope>
</reference>
<comment type="similarity">
    <text evidence="14">Belongs to the cytochrome b family.</text>
</comment>
<protein>
    <recommendedName>
        <fullName evidence="2 14">Cytochrome b</fullName>
    </recommendedName>
</protein>
<feature type="transmembrane region" description="Helical" evidence="14">
    <location>
        <begin position="101"/>
        <end position="123"/>
    </location>
</feature>
<accession>D2KWE7</accession>
<dbReference type="PROSITE" id="PS51002">
    <property type="entry name" value="CYTB_NTER"/>
    <property type="match status" value="1"/>
</dbReference>
<feature type="transmembrane region" description="Helical" evidence="14">
    <location>
        <begin position="23"/>
        <end position="46"/>
    </location>
</feature>
<dbReference type="InterPro" id="IPR016174">
    <property type="entry name" value="Di-haem_cyt_TM"/>
</dbReference>
<dbReference type="EMBL" id="AB499091">
    <property type="protein sequence ID" value="BAI66182.1"/>
    <property type="molecule type" value="Genomic_DNA"/>
</dbReference>
<evidence type="ECO:0000313" key="17">
    <source>
        <dbReference type="EMBL" id="BAI66182.1"/>
    </source>
</evidence>
<dbReference type="InterPro" id="IPR005797">
    <property type="entry name" value="Cyt_b/b6_N"/>
</dbReference>
<evidence type="ECO:0000256" key="3">
    <source>
        <dbReference type="ARBA" id="ARBA00022448"/>
    </source>
</evidence>
<proteinExistence type="inferred from homology"/>
<dbReference type="Pfam" id="PF00032">
    <property type="entry name" value="Cytochrom_B_C"/>
    <property type="match status" value="1"/>
</dbReference>
<keyword evidence="6 14" id="KW-0812">Transmembrane</keyword>
<feature type="transmembrane region" description="Helical" evidence="14">
    <location>
        <begin position="276"/>
        <end position="293"/>
    </location>
</feature>
<keyword evidence="5 14" id="KW-0679">Respiratory chain</keyword>